<reference evidence="3 4" key="2">
    <citation type="submission" date="2018-08" db="EMBL/GenBank/DDBJ databases">
        <authorList>
            <person name="Laetsch R D."/>
            <person name="Stevens L."/>
            <person name="Kumar S."/>
            <person name="Blaxter L. M."/>
        </authorList>
    </citation>
    <scope>NUCLEOTIDE SEQUENCE [LARGE SCALE GENOMIC DNA]</scope>
</reference>
<feature type="compositionally biased region" description="Polar residues" evidence="1">
    <location>
        <begin position="32"/>
        <end position="41"/>
    </location>
</feature>
<evidence type="ECO:0000259" key="2">
    <source>
        <dbReference type="Pfam" id="PF00078"/>
    </source>
</evidence>
<evidence type="ECO:0000313" key="3">
    <source>
        <dbReference type="EMBL" id="VDM98802.1"/>
    </source>
</evidence>
<dbReference type="OrthoDB" id="5920525at2759"/>
<organism evidence="5">
    <name type="scientific">Onchocerca ochengi</name>
    <name type="common">Filarial nematode worm</name>
    <dbReference type="NCBI Taxonomy" id="42157"/>
    <lineage>
        <taxon>Eukaryota</taxon>
        <taxon>Metazoa</taxon>
        <taxon>Ecdysozoa</taxon>
        <taxon>Nematoda</taxon>
        <taxon>Chromadorea</taxon>
        <taxon>Rhabditida</taxon>
        <taxon>Spirurina</taxon>
        <taxon>Spiruromorpha</taxon>
        <taxon>Filarioidea</taxon>
        <taxon>Onchocercidae</taxon>
        <taxon>Onchocerca</taxon>
    </lineage>
</organism>
<accession>A0A182EW30</accession>
<dbReference type="STRING" id="42157.A0A182EW30"/>
<feature type="region of interest" description="Disordered" evidence="1">
    <location>
        <begin position="25"/>
        <end position="55"/>
    </location>
</feature>
<evidence type="ECO:0000256" key="1">
    <source>
        <dbReference type="SAM" id="MobiDB-lite"/>
    </source>
</evidence>
<dbReference type="Proteomes" id="UP000271087">
    <property type="component" value="Unassembled WGS sequence"/>
</dbReference>
<dbReference type="Gene3D" id="3.10.10.10">
    <property type="entry name" value="HIV Type 1 Reverse Transcriptase, subunit A, domain 1"/>
    <property type="match status" value="1"/>
</dbReference>
<evidence type="ECO:0000313" key="4">
    <source>
        <dbReference type="Proteomes" id="UP000271087"/>
    </source>
</evidence>
<proteinExistence type="predicted"/>
<name>A0A182EW30_ONCOC</name>
<evidence type="ECO:0000313" key="5">
    <source>
        <dbReference type="WBParaSite" id="nOo.2.0.1.t12374-RA"/>
    </source>
</evidence>
<dbReference type="InterPro" id="IPR043502">
    <property type="entry name" value="DNA/RNA_pol_sf"/>
</dbReference>
<dbReference type="EMBL" id="UYRW01010450">
    <property type="protein sequence ID" value="VDM98802.1"/>
    <property type="molecule type" value="Genomic_DNA"/>
</dbReference>
<dbReference type="InterPro" id="IPR000477">
    <property type="entry name" value="RT_dom"/>
</dbReference>
<dbReference type="Gene3D" id="3.30.70.270">
    <property type="match status" value="1"/>
</dbReference>
<dbReference type="InterPro" id="IPR043128">
    <property type="entry name" value="Rev_trsase/Diguanyl_cyclase"/>
</dbReference>
<gene>
    <name evidence="3" type="ORF">NOO_LOCUS12374</name>
</gene>
<feature type="domain" description="Reverse transcriptase" evidence="2">
    <location>
        <begin position="151"/>
        <end position="270"/>
    </location>
</feature>
<dbReference type="Pfam" id="PF00078">
    <property type="entry name" value="RVT_1"/>
    <property type="match status" value="1"/>
</dbReference>
<dbReference type="PANTHER" id="PTHR47331">
    <property type="entry name" value="PHD-TYPE DOMAIN-CONTAINING PROTEIN"/>
    <property type="match status" value="1"/>
</dbReference>
<keyword evidence="4" id="KW-1185">Reference proteome</keyword>
<sequence length="336" mass="39343">MSSIIIKGAQPVKEKMEKLLEEVKEMDLSPLDQMNGNNASSKSRRLQEKEKKKKNMPNYSFSEQLLLKYNETIREQLQFNIIEKVSPEMDQVGVIHYLPYHEVVTPTKATTKLRIVYDASFHTKGMKSLNDILYRGPITLPDLVGILLRFRMMKNVIAADIEKTYLQLELLPKERNCTRFLWLKDIRGQVTEDNIEYYRFQRVPFGVISSPFLLSTTLNYHLENYGSKLAREISKNLYVDNIILSSKDTYEALADYKEMKTIFGDTSMNIREFLSNDKEFNAKIPKQDRAEEIQIKKILGIYWNPNNDVIQINPKPWKENQLKEQSCNSWLHSMID</sequence>
<reference evidence="5" key="1">
    <citation type="submission" date="2016-06" db="UniProtKB">
        <authorList>
            <consortium name="WormBaseParasite"/>
        </authorList>
    </citation>
    <scope>IDENTIFICATION</scope>
</reference>
<dbReference type="AlphaFoldDB" id="A0A182EW30"/>
<dbReference type="SUPFAM" id="SSF56672">
    <property type="entry name" value="DNA/RNA polymerases"/>
    <property type="match status" value="1"/>
</dbReference>
<dbReference type="WBParaSite" id="nOo.2.0.1.t12374-RA">
    <property type="protein sequence ID" value="nOo.2.0.1.t12374-RA"/>
    <property type="gene ID" value="nOo.2.0.1.g12374"/>
</dbReference>
<dbReference type="PANTHER" id="PTHR47331:SF1">
    <property type="entry name" value="GAG-LIKE PROTEIN"/>
    <property type="match status" value="1"/>
</dbReference>
<protein>
    <submittedName>
        <fullName evidence="5">Reverse transcriptase domain-containing protein</fullName>
    </submittedName>
</protein>